<sequence>MGQGDEELGGKELVDKEQVWAYVQTHVAWTNSLLNQYLTLVMLHVNNVLMPIAPNATKQDRDTA</sequence>
<accession>A0A553PNG9</accession>
<evidence type="ECO:0000313" key="2">
    <source>
        <dbReference type="Proteomes" id="UP000318571"/>
    </source>
</evidence>
<comment type="caution">
    <text evidence="1">The sequence shown here is derived from an EMBL/GenBank/DDBJ whole genome shotgun (WGS) entry which is preliminary data.</text>
</comment>
<protein>
    <submittedName>
        <fullName evidence="1">Uncharacterized protein</fullName>
    </submittedName>
</protein>
<gene>
    <name evidence="1" type="ORF">TCAL_17044</name>
</gene>
<evidence type="ECO:0000313" key="1">
    <source>
        <dbReference type="EMBL" id="TRY79229.1"/>
    </source>
</evidence>
<dbReference type="Proteomes" id="UP000318571">
    <property type="component" value="Chromosome 6"/>
</dbReference>
<dbReference type="AlphaFoldDB" id="A0A553PNG9"/>
<dbReference type="EMBL" id="VCGU01000002">
    <property type="protein sequence ID" value="TRY79229.1"/>
    <property type="molecule type" value="Genomic_DNA"/>
</dbReference>
<keyword evidence="2" id="KW-1185">Reference proteome</keyword>
<organism evidence="1 2">
    <name type="scientific">Tigriopus californicus</name>
    <name type="common">Marine copepod</name>
    <dbReference type="NCBI Taxonomy" id="6832"/>
    <lineage>
        <taxon>Eukaryota</taxon>
        <taxon>Metazoa</taxon>
        <taxon>Ecdysozoa</taxon>
        <taxon>Arthropoda</taxon>
        <taxon>Crustacea</taxon>
        <taxon>Multicrustacea</taxon>
        <taxon>Hexanauplia</taxon>
        <taxon>Copepoda</taxon>
        <taxon>Harpacticoida</taxon>
        <taxon>Harpacticidae</taxon>
        <taxon>Tigriopus</taxon>
    </lineage>
</organism>
<reference evidence="1 2" key="1">
    <citation type="journal article" date="2018" name="Nat. Ecol. Evol.">
        <title>Genomic signatures of mitonuclear coevolution across populations of Tigriopus californicus.</title>
        <authorList>
            <person name="Barreto F.S."/>
            <person name="Watson E.T."/>
            <person name="Lima T.G."/>
            <person name="Willett C.S."/>
            <person name="Edmands S."/>
            <person name="Li W."/>
            <person name="Burton R.S."/>
        </authorList>
    </citation>
    <scope>NUCLEOTIDE SEQUENCE [LARGE SCALE GENOMIC DNA]</scope>
    <source>
        <strain evidence="1 2">San Diego</strain>
    </source>
</reference>
<name>A0A553PNG9_TIGCA</name>
<proteinExistence type="predicted"/>